<dbReference type="Proteomes" id="UP001157006">
    <property type="component" value="Chromosome 2"/>
</dbReference>
<reference evidence="1 2" key="1">
    <citation type="submission" date="2023-01" db="EMBL/GenBank/DDBJ databases">
        <authorList>
            <person name="Kreplak J."/>
        </authorList>
    </citation>
    <scope>NUCLEOTIDE SEQUENCE [LARGE SCALE GENOMIC DNA]</scope>
</reference>
<accession>A0AAV0ZVN5</accession>
<protein>
    <submittedName>
        <fullName evidence="1">Uncharacterized protein</fullName>
    </submittedName>
</protein>
<name>A0AAV0ZVN5_VICFA</name>
<dbReference type="EMBL" id="OX451737">
    <property type="protein sequence ID" value="CAI8601074.1"/>
    <property type="molecule type" value="Genomic_DNA"/>
</dbReference>
<sequence length="108" mass="12354">MCMNQIIIYNIPLVVKFDLAVGGNLSNVPLKSRPMRNYHDILISSGEESREINLINTYCDKDIRDILSDIMTKPRVLKENDDHVHEDVEIDTTIVNYGVVTNHDQALE</sequence>
<proteinExistence type="predicted"/>
<dbReference type="AlphaFoldDB" id="A0AAV0ZVN5"/>
<keyword evidence="2" id="KW-1185">Reference proteome</keyword>
<evidence type="ECO:0000313" key="1">
    <source>
        <dbReference type="EMBL" id="CAI8601074.1"/>
    </source>
</evidence>
<gene>
    <name evidence="1" type="ORF">VFH_II254720</name>
</gene>
<organism evidence="1 2">
    <name type="scientific">Vicia faba</name>
    <name type="common">Broad bean</name>
    <name type="synonym">Faba vulgaris</name>
    <dbReference type="NCBI Taxonomy" id="3906"/>
    <lineage>
        <taxon>Eukaryota</taxon>
        <taxon>Viridiplantae</taxon>
        <taxon>Streptophyta</taxon>
        <taxon>Embryophyta</taxon>
        <taxon>Tracheophyta</taxon>
        <taxon>Spermatophyta</taxon>
        <taxon>Magnoliopsida</taxon>
        <taxon>eudicotyledons</taxon>
        <taxon>Gunneridae</taxon>
        <taxon>Pentapetalae</taxon>
        <taxon>rosids</taxon>
        <taxon>fabids</taxon>
        <taxon>Fabales</taxon>
        <taxon>Fabaceae</taxon>
        <taxon>Papilionoideae</taxon>
        <taxon>50 kb inversion clade</taxon>
        <taxon>NPAAA clade</taxon>
        <taxon>Hologalegina</taxon>
        <taxon>IRL clade</taxon>
        <taxon>Fabeae</taxon>
        <taxon>Vicia</taxon>
    </lineage>
</organism>
<evidence type="ECO:0000313" key="2">
    <source>
        <dbReference type="Proteomes" id="UP001157006"/>
    </source>
</evidence>